<dbReference type="InterPro" id="IPR013083">
    <property type="entry name" value="Znf_RING/FYVE/PHD"/>
</dbReference>
<reference evidence="7 8" key="1">
    <citation type="submission" date="2019-08" db="EMBL/GenBank/DDBJ databases">
        <authorList>
            <person name="Alioto T."/>
            <person name="Alioto T."/>
            <person name="Gomez Garrido J."/>
        </authorList>
    </citation>
    <scope>NUCLEOTIDE SEQUENCE [LARGE SCALE GENOMIC DNA]</scope>
</reference>
<dbReference type="SMART" id="SM00249">
    <property type="entry name" value="PHD"/>
    <property type="match status" value="2"/>
</dbReference>
<dbReference type="PANTHER" id="PTHR46309">
    <property type="entry name" value="PHD FINGER PROTEIN 12"/>
    <property type="match status" value="1"/>
</dbReference>
<dbReference type="PROSITE" id="PS50006">
    <property type="entry name" value="FHA_DOMAIN"/>
    <property type="match status" value="1"/>
</dbReference>
<dbReference type="InterPro" id="IPR042163">
    <property type="entry name" value="PHF12"/>
</dbReference>
<dbReference type="SUPFAM" id="SSF49879">
    <property type="entry name" value="SMAD/FHA domain"/>
    <property type="match status" value="1"/>
</dbReference>
<dbReference type="InterPro" id="IPR019786">
    <property type="entry name" value="Zinc_finger_PHD-type_CS"/>
</dbReference>
<keyword evidence="1" id="KW-0479">Metal-binding</keyword>
<dbReference type="InterPro" id="IPR000253">
    <property type="entry name" value="FHA_dom"/>
</dbReference>
<gene>
    <name evidence="7" type="ORF">CINCED_3A023677</name>
</gene>
<organism evidence="7 8">
    <name type="scientific">Cinara cedri</name>
    <dbReference type="NCBI Taxonomy" id="506608"/>
    <lineage>
        <taxon>Eukaryota</taxon>
        <taxon>Metazoa</taxon>
        <taxon>Ecdysozoa</taxon>
        <taxon>Arthropoda</taxon>
        <taxon>Hexapoda</taxon>
        <taxon>Insecta</taxon>
        <taxon>Pterygota</taxon>
        <taxon>Neoptera</taxon>
        <taxon>Paraneoptera</taxon>
        <taxon>Hemiptera</taxon>
        <taxon>Sternorrhyncha</taxon>
        <taxon>Aphidomorpha</taxon>
        <taxon>Aphidoidea</taxon>
        <taxon>Aphididae</taxon>
        <taxon>Lachninae</taxon>
        <taxon>Cinara</taxon>
    </lineage>
</organism>
<dbReference type="Pfam" id="PF00628">
    <property type="entry name" value="PHD"/>
    <property type="match status" value="2"/>
</dbReference>
<evidence type="ECO:0000256" key="1">
    <source>
        <dbReference type="ARBA" id="ARBA00022723"/>
    </source>
</evidence>
<dbReference type="PROSITE" id="PS50016">
    <property type="entry name" value="ZF_PHD_2"/>
    <property type="match status" value="1"/>
</dbReference>
<evidence type="ECO:0000259" key="5">
    <source>
        <dbReference type="PROSITE" id="PS50006"/>
    </source>
</evidence>
<evidence type="ECO:0000313" key="8">
    <source>
        <dbReference type="Proteomes" id="UP000325440"/>
    </source>
</evidence>
<dbReference type="GO" id="GO:0005634">
    <property type="term" value="C:nucleus"/>
    <property type="evidence" value="ECO:0007669"/>
    <property type="project" value="TreeGrafter"/>
</dbReference>
<evidence type="ECO:0000259" key="6">
    <source>
        <dbReference type="PROSITE" id="PS50016"/>
    </source>
</evidence>
<dbReference type="EMBL" id="CABPRJ010001426">
    <property type="protein sequence ID" value="VVC35504.1"/>
    <property type="molecule type" value="Genomic_DNA"/>
</dbReference>
<name>A0A5E4MVC7_9HEMI</name>
<dbReference type="InterPro" id="IPR001965">
    <property type="entry name" value="Znf_PHD"/>
</dbReference>
<dbReference type="InterPro" id="IPR019787">
    <property type="entry name" value="Znf_PHD-finger"/>
</dbReference>
<dbReference type="Gene3D" id="2.60.200.20">
    <property type="match status" value="1"/>
</dbReference>
<evidence type="ECO:0000256" key="4">
    <source>
        <dbReference type="PROSITE-ProRule" id="PRU00146"/>
    </source>
</evidence>
<proteinExistence type="predicted"/>
<dbReference type="GO" id="GO:0008270">
    <property type="term" value="F:zinc ion binding"/>
    <property type="evidence" value="ECO:0007669"/>
    <property type="project" value="UniProtKB-KW"/>
</dbReference>
<evidence type="ECO:0000313" key="7">
    <source>
        <dbReference type="EMBL" id="VVC35504.1"/>
    </source>
</evidence>
<evidence type="ECO:0000256" key="2">
    <source>
        <dbReference type="ARBA" id="ARBA00022771"/>
    </source>
</evidence>
<dbReference type="PANTHER" id="PTHR46309:SF1">
    <property type="entry name" value="PHD FINGER PROTEIN 12"/>
    <property type="match status" value="1"/>
</dbReference>
<feature type="domain" description="PHD-type" evidence="6">
    <location>
        <begin position="48"/>
        <end position="95"/>
    </location>
</feature>
<keyword evidence="2 4" id="KW-0863">Zinc-finger</keyword>
<dbReference type="OrthoDB" id="1919692at2759"/>
<dbReference type="Proteomes" id="UP000325440">
    <property type="component" value="Unassembled WGS sequence"/>
</dbReference>
<sequence>MPPKKAISPGPVDRMPEILKLIAEPTSVKNKKKPEVTYYQDPDKEVNHDYCDACAGGGEIICCDKCPRSFHITCHYPRIYRLPIGDWFCSGCAYIDNDEYRVRTPINCNFDIDSILKKVVDYDNSCGIRLGHMTEIPIQRKYNIKPPNPTQINKTEICCICKKGFLKAQLMRCHSCNCSYHLNCMDPPIRDWDNGTRWICPAHNKFYELMYPDYFPPGSKTVSDKEVLKRLRCEVPPIQPVNSYFKIPNHIDAMYKKPEEKNIPTSNSLNILCDLASFELKSLNNSNLKINENISNDVTEKFLASQHYNQFQNINVLPKQPNAYLTCLTLPIEFLVKNEPITIGKSRSNHLCLEEYDNCQFISDHHATITFDEVIGDFLVKNHSVHGIIVDNISYYGHHRSDQKKILSYISKFLNNRRVAVRKDNLFQVYSYYDKKAVKYISGMHSFDYGSMYKYYNDETKESDYAYRLDPCKCLKRHIPNDGYTGQALLRDESLISIGCLQFKFTYNKNEVTKMCSEMSATKESVTAEDQSLNEPCLRMITEQDNCTSVLRGTETEIPVITLDDYESNTIIEQNHISTFNMDSSENIALASLSSDYDMPYTEWSSINNRSRTAQLCNTNDIIQVEEISDMEEDEETTEDGFICTVDYTETDNMEHNNGDIENWVIEEDDVLVNGIHYNINEPGPSSANLPMPPAVDLPVPDSNNEHYKTEHLHCTNTQTYSNVIVISSDDEEEYEHVENPKSEE</sequence>
<keyword evidence="8" id="KW-1185">Reference proteome</keyword>
<feature type="domain" description="FHA" evidence="5">
    <location>
        <begin position="341"/>
        <end position="395"/>
    </location>
</feature>
<dbReference type="InterPro" id="IPR008984">
    <property type="entry name" value="SMAD_FHA_dom_sf"/>
</dbReference>
<dbReference type="Gene3D" id="3.30.40.10">
    <property type="entry name" value="Zinc/RING finger domain, C3HC4 (zinc finger)"/>
    <property type="match status" value="2"/>
</dbReference>
<dbReference type="PROSITE" id="PS01359">
    <property type="entry name" value="ZF_PHD_1"/>
    <property type="match status" value="1"/>
</dbReference>
<dbReference type="GO" id="GO:0003714">
    <property type="term" value="F:transcription corepressor activity"/>
    <property type="evidence" value="ECO:0007669"/>
    <property type="project" value="InterPro"/>
</dbReference>
<accession>A0A5E4MVC7</accession>
<dbReference type="AlphaFoldDB" id="A0A5E4MVC7"/>
<dbReference type="SUPFAM" id="SSF57903">
    <property type="entry name" value="FYVE/PHD zinc finger"/>
    <property type="match status" value="2"/>
</dbReference>
<dbReference type="Pfam" id="PF00498">
    <property type="entry name" value="FHA"/>
    <property type="match status" value="1"/>
</dbReference>
<protein>
    <submittedName>
        <fullName evidence="7">Zinc finger, PHD-type,SMAD/FHA domain,Zinc finger, FYVE/PHD-type,Forkhead-associated (FHA)</fullName>
    </submittedName>
</protein>
<keyword evidence="3" id="KW-0862">Zinc</keyword>
<dbReference type="InterPro" id="IPR011011">
    <property type="entry name" value="Znf_FYVE_PHD"/>
</dbReference>
<dbReference type="GO" id="GO:0006357">
    <property type="term" value="P:regulation of transcription by RNA polymerase II"/>
    <property type="evidence" value="ECO:0007669"/>
    <property type="project" value="TreeGrafter"/>
</dbReference>
<evidence type="ECO:0000256" key="3">
    <source>
        <dbReference type="ARBA" id="ARBA00022833"/>
    </source>
</evidence>